<evidence type="ECO:0000256" key="1">
    <source>
        <dbReference type="SAM" id="Phobius"/>
    </source>
</evidence>
<keyword evidence="1" id="KW-1133">Transmembrane helix</keyword>
<feature type="transmembrane region" description="Helical" evidence="1">
    <location>
        <begin position="29"/>
        <end position="51"/>
    </location>
</feature>
<protein>
    <submittedName>
        <fullName evidence="2">Uncharacterized protein</fullName>
    </submittedName>
</protein>
<reference evidence="2 3" key="1">
    <citation type="submission" date="2019-03" db="EMBL/GenBank/DDBJ databases">
        <title>Deep-cultivation of Planctomycetes and their phenomic and genomic characterization uncovers novel biology.</title>
        <authorList>
            <person name="Wiegand S."/>
            <person name="Jogler M."/>
            <person name="Boedeker C."/>
            <person name="Pinto D."/>
            <person name="Vollmers J."/>
            <person name="Rivas-Marin E."/>
            <person name="Kohn T."/>
            <person name="Peeters S.H."/>
            <person name="Heuer A."/>
            <person name="Rast P."/>
            <person name="Oberbeckmann S."/>
            <person name="Bunk B."/>
            <person name="Jeske O."/>
            <person name="Meyerdierks A."/>
            <person name="Storesund J.E."/>
            <person name="Kallscheuer N."/>
            <person name="Luecker S."/>
            <person name="Lage O.M."/>
            <person name="Pohl T."/>
            <person name="Merkel B.J."/>
            <person name="Hornburger P."/>
            <person name="Mueller R.-W."/>
            <person name="Bruemmer F."/>
            <person name="Labrenz M."/>
            <person name="Spormann A.M."/>
            <person name="Op den Camp H."/>
            <person name="Overmann J."/>
            <person name="Amann R."/>
            <person name="Jetten M.S.M."/>
            <person name="Mascher T."/>
            <person name="Medema M.H."/>
            <person name="Devos D.P."/>
            <person name="Kaster A.-K."/>
            <person name="Ovreas L."/>
            <person name="Rohde M."/>
            <person name="Galperin M.Y."/>
            <person name="Jogler C."/>
        </authorList>
    </citation>
    <scope>NUCLEOTIDE SEQUENCE [LARGE SCALE GENOMIC DNA]</scope>
    <source>
        <strain evidence="2 3">Enr17</strain>
    </source>
</reference>
<keyword evidence="3" id="KW-1185">Reference proteome</keyword>
<dbReference type="KEGG" id="gfm:Enr17x_18960"/>
<sequence length="69" mass="8173">MKTVKNNYQCCKEAKDGSNEETHQWPGNMYSPVIFVSLFILHHTLPINGIIEFRNAFRTFFNNRNLFFC</sequence>
<evidence type="ECO:0000313" key="3">
    <source>
        <dbReference type="Proteomes" id="UP000318313"/>
    </source>
</evidence>
<keyword evidence="1" id="KW-0472">Membrane</keyword>
<gene>
    <name evidence="2" type="ORF">Enr17x_18960</name>
</gene>
<accession>A0A518I9S7</accession>
<dbReference type="AlphaFoldDB" id="A0A518I9S7"/>
<organism evidence="2 3">
    <name type="scientific">Gimesia fumaroli</name>
    <dbReference type="NCBI Taxonomy" id="2527976"/>
    <lineage>
        <taxon>Bacteria</taxon>
        <taxon>Pseudomonadati</taxon>
        <taxon>Planctomycetota</taxon>
        <taxon>Planctomycetia</taxon>
        <taxon>Planctomycetales</taxon>
        <taxon>Planctomycetaceae</taxon>
        <taxon>Gimesia</taxon>
    </lineage>
</organism>
<proteinExistence type="predicted"/>
<dbReference type="Proteomes" id="UP000318313">
    <property type="component" value="Chromosome"/>
</dbReference>
<evidence type="ECO:0000313" key="2">
    <source>
        <dbReference type="EMBL" id="QDV49875.1"/>
    </source>
</evidence>
<name>A0A518I9S7_9PLAN</name>
<dbReference type="EMBL" id="CP037452">
    <property type="protein sequence ID" value="QDV49875.1"/>
    <property type="molecule type" value="Genomic_DNA"/>
</dbReference>
<keyword evidence="1" id="KW-0812">Transmembrane</keyword>